<feature type="transmembrane region" description="Helical" evidence="2">
    <location>
        <begin position="111"/>
        <end position="139"/>
    </location>
</feature>
<evidence type="ECO:0000256" key="2">
    <source>
        <dbReference type="SAM" id="Phobius"/>
    </source>
</evidence>
<dbReference type="Pfam" id="PF13828">
    <property type="entry name" value="DUF4190"/>
    <property type="match status" value="1"/>
</dbReference>
<organism evidence="4 5">
    <name type="scientific">Promicromonospora vindobonensis</name>
    <dbReference type="NCBI Taxonomy" id="195748"/>
    <lineage>
        <taxon>Bacteria</taxon>
        <taxon>Bacillati</taxon>
        <taxon>Actinomycetota</taxon>
        <taxon>Actinomycetes</taxon>
        <taxon>Micrococcales</taxon>
        <taxon>Promicromonosporaceae</taxon>
        <taxon>Promicromonospora</taxon>
    </lineage>
</organism>
<dbReference type="InterPro" id="IPR025241">
    <property type="entry name" value="DUF4190"/>
</dbReference>
<dbReference type="EMBL" id="JBHUOG010000001">
    <property type="protein sequence ID" value="MFD2792172.1"/>
    <property type="molecule type" value="Genomic_DNA"/>
</dbReference>
<feature type="compositionally biased region" description="Pro residues" evidence="1">
    <location>
        <begin position="25"/>
        <end position="34"/>
    </location>
</feature>
<evidence type="ECO:0000313" key="5">
    <source>
        <dbReference type="Proteomes" id="UP001597479"/>
    </source>
</evidence>
<name>A0ABW5VMJ0_9MICO</name>
<keyword evidence="2" id="KW-1133">Transmembrane helix</keyword>
<keyword evidence="5" id="KW-1185">Reference proteome</keyword>
<feature type="domain" description="DUF4190" evidence="3">
    <location>
        <begin position="107"/>
        <end position="169"/>
    </location>
</feature>
<accession>A0ABW5VMJ0</accession>
<evidence type="ECO:0000313" key="4">
    <source>
        <dbReference type="EMBL" id="MFD2792172.1"/>
    </source>
</evidence>
<evidence type="ECO:0000259" key="3">
    <source>
        <dbReference type="Pfam" id="PF13828"/>
    </source>
</evidence>
<evidence type="ECO:0000256" key="1">
    <source>
        <dbReference type="SAM" id="MobiDB-lite"/>
    </source>
</evidence>
<protein>
    <submittedName>
        <fullName evidence="4">DUF4190 domain-containing protein</fullName>
    </submittedName>
</protein>
<feature type="transmembrane region" description="Helical" evidence="2">
    <location>
        <begin position="151"/>
        <end position="175"/>
    </location>
</feature>
<proteinExistence type="predicted"/>
<dbReference type="RefSeq" id="WP_377179546.1">
    <property type="nucleotide sequence ID" value="NZ_JBHUOG010000001.1"/>
</dbReference>
<sequence length="419" mass="43769">MPQDLRFNVPPGWPAQPEGWRPEPGWQPDPSWPPAPAGWEFWVPASTSNPEPVFALPASPRPGLQPPGMIQVPGAGAPAYPSYQAPPPPGGAYQAVVGPPTPSNPQATASLVLGIVSMFASALFVTAIVGVVLGIVGLARSGRTDPPVGRGKAITGIALSVLSAVLGVFVLSFAMNAMSDIAEEIEEAGAPTVFEDGGSSGGSDGDAPDLADFRKVDAAQWESIAKDPDKAKDRAVIVFAEVAQFDSSTGPDRFRAGAGVDRPGAELELQTNSLFVADEALLDDVVAGDVLKVHAVVTGSMEYETQLGGVATVPVLEIAQLKDVGFADLRKDVTLGTAEWVQADWARLPATVTNSSSHSVTYLVDVVAESKDGSTSYGTGTGLAENLKPGQKKDVVVDFFDEVPADAVFRIESVERFQE</sequence>
<keyword evidence="2" id="KW-0812">Transmembrane</keyword>
<feature type="region of interest" description="Disordered" evidence="1">
    <location>
        <begin position="1"/>
        <end position="34"/>
    </location>
</feature>
<gene>
    <name evidence="4" type="ORF">ACFS27_01280</name>
</gene>
<dbReference type="Proteomes" id="UP001597479">
    <property type="component" value="Unassembled WGS sequence"/>
</dbReference>
<reference evidence="5" key="1">
    <citation type="journal article" date="2019" name="Int. J. Syst. Evol. Microbiol.">
        <title>The Global Catalogue of Microorganisms (GCM) 10K type strain sequencing project: providing services to taxonomists for standard genome sequencing and annotation.</title>
        <authorList>
            <consortium name="The Broad Institute Genomics Platform"/>
            <consortium name="The Broad Institute Genome Sequencing Center for Infectious Disease"/>
            <person name="Wu L."/>
            <person name="Ma J."/>
        </authorList>
    </citation>
    <scope>NUCLEOTIDE SEQUENCE [LARGE SCALE GENOMIC DNA]</scope>
    <source>
        <strain evidence="5">CCM 7044</strain>
    </source>
</reference>
<comment type="caution">
    <text evidence="4">The sequence shown here is derived from an EMBL/GenBank/DDBJ whole genome shotgun (WGS) entry which is preliminary data.</text>
</comment>
<keyword evidence="2" id="KW-0472">Membrane</keyword>